<dbReference type="PROSITE" id="PS51839">
    <property type="entry name" value="4FE4S_HC3"/>
    <property type="match status" value="1"/>
</dbReference>
<dbReference type="PANTHER" id="PTHR11615">
    <property type="entry name" value="NITRATE, FORMATE, IRON DEHYDROGENASE"/>
    <property type="match status" value="1"/>
</dbReference>
<gene>
    <name evidence="10" type="ORF">DFP86_115123</name>
</gene>
<dbReference type="GO" id="GO:0008901">
    <property type="term" value="F:ferredoxin hydrogenase activity"/>
    <property type="evidence" value="ECO:0007669"/>
    <property type="project" value="InterPro"/>
</dbReference>
<dbReference type="InterPro" id="IPR004108">
    <property type="entry name" value="Fe_hydrogenase_lsu_C"/>
</dbReference>
<dbReference type="Gene3D" id="4.10.260.20">
    <property type="entry name" value="Iron hydrogenase, small subunit"/>
    <property type="match status" value="1"/>
</dbReference>
<dbReference type="InterPro" id="IPR050340">
    <property type="entry name" value="Cytosolic_Fe-S_CAF"/>
</dbReference>
<dbReference type="Pfam" id="PF02906">
    <property type="entry name" value="Fe_hyd_lg_C"/>
    <property type="match status" value="1"/>
</dbReference>
<keyword evidence="2" id="KW-0004">4Fe-4S</keyword>
<dbReference type="InterPro" id="IPR003149">
    <property type="entry name" value="Fe_hydrogenase_ssu"/>
</dbReference>
<dbReference type="SMART" id="SM00902">
    <property type="entry name" value="Fe_hyd_SSU"/>
    <property type="match status" value="1"/>
</dbReference>
<dbReference type="CDD" id="cd00207">
    <property type="entry name" value="fer2"/>
    <property type="match status" value="1"/>
</dbReference>
<dbReference type="GO" id="GO:0005506">
    <property type="term" value="F:iron ion binding"/>
    <property type="evidence" value="ECO:0007669"/>
    <property type="project" value="InterPro"/>
</dbReference>
<dbReference type="Gene3D" id="3.40.950.10">
    <property type="entry name" value="Fe-only Hydrogenase (Larger Subunit), Chain L, domain 3"/>
    <property type="match status" value="1"/>
</dbReference>
<dbReference type="Gene3D" id="3.10.20.740">
    <property type="match status" value="1"/>
</dbReference>
<evidence type="ECO:0000259" key="7">
    <source>
        <dbReference type="PROSITE" id="PS51085"/>
    </source>
</evidence>
<dbReference type="SMART" id="SM00929">
    <property type="entry name" value="NADH-G_4Fe-4S_3"/>
    <property type="match status" value="1"/>
</dbReference>
<dbReference type="PROSITE" id="PS51379">
    <property type="entry name" value="4FE4S_FER_2"/>
    <property type="match status" value="2"/>
</dbReference>
<dbReference type="RefSeq" id="WP_133683391.1">
    <property type="nucleotide sequence ID" value="NZ_SNZP01000015.1"/>
</dbReference>
<feature type="domain" description="4Fe-4S ferredoxin-type" evidence="8">
    <location>
        <begin position="142"/>
        <end position="172"/>
    </location>
</feature>
<keyword evidence="5" id="KW-0408">Iron</keyword>
<comment type="similarity">
    <text evidence="1">Belongs to the complex I 75 kDa subunit family.</text>
</comment>
<dbReference type="InterPro" id="IPR009016">
    <property type="entry name" value="Fe_hydrogenase"/>
</dbReference>
<dbReference type="PROSITE" id="PS51085">
    <property type="entry name" value="2FE2S_FER_2"/>
    <property type="match status" value="1"/>
</dbReference>
<dbReference type="InterPro" id="IPR036010">
    <property type="entry name" value="2Fe-2S_ferredoxin-like_sf"/>
</dbReference>
<evidence type="ECO:0000259" key="9">
    <source>
        <dbReference type="PROSITE" id="PS51839"/>
    </source>
</evidence>
<dbReference type="AlphaFoldDB" id="A0A4R7AYR4"/>
<dbReference type="NCBIfam" id="TIGR02512">
    <property type="entry name" value="FeFe_hydrog_A"/>
    <property type="match status" value="1"/>
</dbReference>
<evidence type="ECO:0000313" key="11">
    <source>
        <dbReference type="Proteomes" id="UP000295611"/>
    </source>
</evidence>
<dbReference type="GO" id="GO:0051539">
    <property type="term" value="F:4 iron, 4 sulfur cluster binding"/>
    <property type="evidence" value="ECO:0007669"/>
    <property type="project" value="UniProtKB-KW"/>
</dbReference>
<feature type="domain" description="2Fe-2S ferredoxin-type" evidence="7">
    <location>
        <begin position="1"/>
        <end position="81"/>
    </location>
</feature>
<dbReference type="Pfam" id="PF02256">
    <property type="entry name" value="Fe_hyd_SSU"/>
    <property type="match status" value="1"/>
</dbReference>
<evidence type="ECO:0000256" key="5">
    <source>
        <dbReference type="ARBA" id="ARBA00023004"/>
    </source>
</evidence>
<keyword evidence="3" id="KW-0479">Metal-binding</keyword>
<keyword evidence="11" id="KW-1185">Reference proteome</keyword>
<dbReference type="InterPro" id="IPR017900">
    <property type="entry name" value="4Fe4S_Fe_S_CS"/>
</dbReference>
<dbReference type="Proteomes" id="UP000295611">
    <property type="component" value="Unassembled WGS sequence"/>
</dbReference>
<evidence type="ECO:0000259" key="8">
    <source>
        <dbReference type="PROSITE" id="PS51379"/>
    </source>
</evidence>
<dbReference type="Pfam" id="PF12838">
    <property type="entry name" value="Fer4_7"/>
    <property type="match status" value="1"/>
</dbReference>
<dbReference type="SUPFAM" id="SSF53920">
    <property type="entry name" value="Fe-only hydrogenase"/>
    <property type="match status" value="1"/>
</dbReference>
<dbReference type="Pfam" id="PF10588">
    <property type="entry name" value="NADH-G_4Fe-4S_3"/>
    <property type="match status" value="1"/>
</dbReference>
<evidence type="ECO:0000256" key="1">
    <source>
        <dbReference type="ARBA" id="ARBA00005404"/>
    </source>
</evidence>
<dbReference type="EMBL" id="SNZP01000015">
    <property type="protein sequence ID" value="TDR73091.1"/>
    <property type="molecule type" value="Genomic_DNA"/>
</dbReference>
<comment type="caution">
    <text evidence="10">The sequence shown here is derived from an EMBL/GenBank/DDBJ whole genome shotgun (WGS) entry which is preliminary data.</text>
</comment>
<evidence type="ECO:0000256" key="3">
    <source>
        <dbReference type="ARBA" id="ARBA00022723"/>
    </source>
</evidence>
<dbReference type="Gene3D" id="3.30.70.20">
    <property type="match status" value="1"/>
</dbReference>
<keyword evidence="6" id="KW-0411">Iron-sulfur</keyword>
<feature type="domain" description="4Fe-4S ferredoxin-type" evidence="8">
    <location>
        <begin position="184"/>
        <end position="213"/>
    </location>
</feature>
<dbReference type="InterPro" id="IPR036991">
    <property type="entry name" value="Fe_hydrogenase_ssu_sf"/>
</dbReference>
<accession>A0A4R7AYR4</accession>
<organism evidence="10 11">
    <name type="scientific">Paludibacterium purpuratum</name>
    <dbReference type="NCBI Taxonomy" id="1144873"/>
    <lineage>
        <taxon>Bacteria</taxon>
        <taxon>Pseudomonadati</taxon>
        <taxon>Pseudomonadota</taxon>
        <taxon>Betaproteobacteria</taxon>
        <taxon>Neisseriales</taxon>
        <taxon>Chromobacteriaceae</taxon>
        <taxon>Paludibacterium</taxon>
    </lineage>
</organism>
<dbReference type="InterPro" id="IPR001041">
    <property type="entry name" value="2Fe-2S_ferredoxin-type"/>
</dbReference>
<keyword evidence="4" id="KW-0677">Repeat</keyword>
<dbReference type="Pfam" id="PF13510">
    <property type="entry name" value="Fer2_4"/>
    <property type="match status" value="1"/>
</dbReference>
<dbReference type="InterPro" id="IPR013352">
    <property type="entry name" value="Fe_hydrogenase_subset"/>
</dbReference>
<dbReference type="PROSITE" id="PS00198">
    <property type="entry name" value="4FE4S_FER_1"/>
    <property type="match status" value="1"/>
</dbReference>
<protein>
    <submittedName>
        <fullName evidence="10">Ferredoxin hydrogenase gamma subunit</fullName>
    </submittedName>
</protein>
<evidence type="ECO:0000256" key="4">
    <source>
        <dbReference type="ARBA" id="ARBA00022737"/>
    </source>
</evidence>
<evidence type="ECO:0000256" key="6">
    <source>
        <dbReference type="ARBA" id="ARBA00023014"/>
    </source>
</evidence>
<name>A0A4R7AYR4_9NEIS</name>
<dbReference type="OrthoDB" id="9810782at2"/>
<dbReference type="InterPro" id="IPR019574">
    <property type="entry name" value="NADH_UbQ_OxRdtase_Gsu_4Fe4S-bd"/>
</dbReference>
<evidence type="ECO:0000313" key="10">
    <source>
        <dbReference type="EMBL" id="TDR73091.1"/>
    </source>
</evidence>
<reference evidence="10 11" key="1">
    <citation type="submission" date="2019-03" db="EMBL/GenBank/DDBJ databases">
        <title>Genomic Encyclopedia of Type Strains, Phase III (KMG-III): the genomes of soil and plant-associated and newly described type strains.</title>
        <authorList>
            <person name="Whitman W."/>
        </authorList>
    </citation>
    <scope>NUCLEOTIDE SEQUENCE [LARGE SCALE GENOMIC DNA]</scope>
    <source>
        <strain evidence="10 11">CECT 8976</strain>
    </source>
</reference>
<dbReference type="SUPFAM" id="SSF54292">
    <property type="entry name" value="2Fe-2S ferredoxin-like"/>
    <property type="match status" value="1"/>
</dbReference>
<dbReference type="InterPro" id="IPR017896">
    <property type="entry name" value="4Fe4S_Fe-S-bd"/>
</dbReference>
<feature type="domain" description="4Fe-4S His(Cys)3-ligated-type" evidence="9">
    <location>
        <begin position="81"/>
        <end position="120"/>
    </location>
</feature>
<sequence length="597" mass="66341">MQASINGQSYQFKPGQTILQVAREHDIFIPTLCELNDIDHAPGTCRVCLVEVQADGVPTRYLTACDTPLQEGWQVLTRSAKVQEMRRLQLEMTMADHHQSCSTCKRNGNCELLAVANSVGLTEVRFHYTQGWENDEPVDEGQAIIYDRSRCIRCQRCVAVCRNVQNIDSLELAGWGSTAGIRLKGGSVEPSPCVTCGQCVMVCPTGALSERDQTQEVLDYLADPAITTVFQMAPAIRVGFGEEFGLPPGLNVEGQIIAALRKLGADIILDTNFGADVVIMEEGTELLGRLRQKKSPTFTSCCPAWITFIEKHYPDMRPMLSSTRSPQQTLGVIAKTYLAERRGIEPANMRVVSIMPCTAKKEEARRPELGHDGRPDVDVVLTMREFAHLLRREGIDLKHMEPSAYDDPYMSEYSGAGAIFATTGGVMEAALRTMYYVVNGKELEHVEIGQLRGFENVRTAHVNLGGEFGEIKVAMCHGLKGTRELVEEIRAGRMDFDFVEVMACPGGCVDGGGTLRSKKAYLPYALKRRATLYDIDRHTKARQSHNNQQVQRLYAEFLGAPHSEKAHHLLHTSYRDRSCVRPADIEAAWDEQAEEGK</sequence>
<dbReference type="SUPFAM" id="SSF54862">
    <property type="entry name" value="4Fe-4S ferredoxins"/>
    <property type="match status" value="1"/>
</dbReference>
<dbReference type="FunFam" id="3.30.70.20:FF:000035">
    <property type="entry name" value="Iron hydrogenase 1"/>
    <property type="match status" value="1"/>
</dbReference>
<evidence type="ECO:0000256" key="2">
    <source>
        <dbReference type="ARBA" id="ARBA00022485"/>
    </source>
</evidence>
<dbReference type="Gene3D" id="3.40.50.1780">
    <property type="match status" value="1"/>
</dbReference>
<proteinExistence type="inferred from homology"/>